<keyword evidence="3" id="KW-1185">Reference proteome</keyword>
<comment type="caution">
    <text evidence="2">The sequence shown here is derived from an EMBL/GenBank/DDBJ whole genome shotgun (WGS) entry which is preliminary data.</text>
</comment>
<accession>A0ABN8LJV3</accession>
<evidence type="ECO:0000313" key="3">
    <source>
        <dbReference type="Proteomes" id="UP001159427"/>
    </source>
</evidence>
<keyword evidence="1" id="KW-0472">Membrane</keyword>
<protein>
    <recommendedName>
        <fullName evidence="4">TNFR-Cys domain-containing protein</fullName>
    </recommendedName>
</protein>
<dbReference type="EMBL" id="CALNXI010000031">
    <property type="protein sequence ID" value="CAH3015933.1"/>
    <property type="molecule type" value="Genomic_DNA"/>
</dbReference>
<organism evidence="2 3">
    <name type="scientific">Porites evermanni</name>
    <dbReference type="NCBI Taxonomy" id="104178"/>
    <lineage>
        <taxon>Eukaryota</taxon>
        <taxon>Metazoa</taxon>
        <taxon>Cnidaria</taxon>
        <taxon>Anthozoa</taxon>
        <taxon>Hexacorallia</taxon>
        <taxon>Scleractinia</taxon>
        <taxon>Fungiina</taxon>
        <taxon>Poritidae</taxon>
        <taxon>Porites</taxon>
    </lineage>
</organism>
<name>A0ABN8LJV3_9CNID</name>
<feature type="transmembrane region" description="Helical" evidence="1">
    <location>
        <begin position="156"/>
        <end position="179"/>
    </location>
</feature>
<evidence type="ECO:0008006" key="4">
    <source>
        <dbReference type="Google" id="ProtNLM"/>
    </source>
</evidence>
<proteinExistence type="predicted"/>
<sequence length="213" mass="23423">MAPRRKDRILVLKTHHDIKSDMLMIFVVSTVCLVGAEAESPSKEKCSSVLGNTCSQRCNSTSCSCAPSDGKYAYTECDQACYDTRCKTLTCSSGTCHQQCHDCTMECTSDVDYCSQQCLSGTCAFKCSARRCVQQCDGKKCDHLPSDHEKPLVSRLYLAILAGLFASTTVLTSLALVLSCSQTGCCRKRTRRRRTVRDLDSSPRSLPIKSNLV</sequence>
<keyword evidence="1" id="KW-0812">Transmembrane</keyword>
<reference evidence="2 3" key="1">
    <citation type="submission" date="2022-05" db="EMBL/GenBank/DDBJ databases">
        <authorList>
            <consortium name="Genoscope - CEA"/>
            <person name="William W."/>
        </authorList>
    </citation>
    <scope>NUCLEOTIDE SEQUENCE [LARGE SCALE GENOMIC DNA]</scope>
</reference>
<dbReference type="Proteomes" id="UP001159427">
    <property type="component" value="Unassembled WGS sequence"/>
</dbReference>
<gene>
    <name evidence="2" type="ORF">PEVE_00023347</name>
</gene>
<keyword evidence="1" id="KW-1133">Transmembrane helix</keyword>
<evidence type="ECO:0000313" key="2">
    <source>
        <dbReference type="EMBL" id="CAH3015933.1"/>
    </source>
</evidence>
<evidence type="ECO:0000256" key="1">
    <source>
        <dbReference type="SAM" id="Phobius"/>
    </source>
</evidence>